<dbReference type="CDD" id="cd06550">
    <property type="entry name" value="TM_ABC_iron-siderophores_like"/>
    <property type="match status" value="1"/>
</dbReference>
<accession>X7FEA3</accession>
<evidence type="ECO:0008006" key="11">
    <source>
        <dbReference type="Google" id="ProtNLM"/>
    </source>
</evidence>
<proteinExistence type="inferred from homology"/>
<evidence type="ECO:0000256" key="1">
    <source>
        <dbReference type="ARBA" id="ARBA00004651"/>
    </source>
</evidence>
<dbReference type="EMBL" id="JAME01000004">
    <property type="protein sequence ID" value="ETX30364.1"/>
    <property type="molecule type" value="Genomic_DNA"/>
</dbReference>
<feature type="transmembrane region" description="Helical" evidence="8">
    <location>
        <begin position="60"/>
        <end position="77"/>
    </location>
</feature>
<dbReference type="InterPro" id="IPR000522">
    <property type="entry name" value="ABC_transptr_permease_BtuC"/>
</dbReference>
<dbReference type="InterPro" id="IPR037294">
    <property type="entry name" value="ABC_BtuC-like"/>
</dbReference>
<gene>
    <name evidence="9" type="ORF">RISW2_16135</name>
</gene>
<protein>
    <recommendedName>
        <fullName evidence="11">Iron ABC transporter permease</fullName>
    </recommendedName>
</protein>
<dbReference type="STRING" id="1449351.RISW2_16135"/>
<feature type="transmembrane region" description="Helical" evidence="8">
    <location>
        <begin position="144"/>
        <end position="168"/>
    </location>
</feature>
<organism evidence="9 10">
    <name type="scientific">Roseivivax isoporae LMG 25204</name>
    <dbReference type="NCBI Taxonomy" id="1449351"/>
    <lineage>
        <taxon>Bacteria</taxon>
        <taxon>Pseudomonadati</taxon>
        <taxon>Pseudomonadota</taxon>
        <taxon>Alphaproteobacteria</taxon>
        <taxon>Rhodobacterales</taxon>
        <taxon>Roseobacteraceae</taxon>
        <taxon>Roseivivax</taxon>
    </lineage>
</organism>
<dbReference type="GO" id="GO:0033214">
    <property type="term" value="P:siderophore-iron import into cell"/>
    <property type="evidence" value="ECO:0007669"/>
    <property type="project" value="TreeGrafter"/>
</dbReference>
<comment type="subcellular location">
    <subcellularLocation>
        <location evidence="1">Cell membrane</location>
        <topology evidence="1">Multi-pass membrane protein</topology>
    </subcellularLocation>
</comment>
<sequence>MTGRTLAAPAALGLLLLAALGWHVTAGAHAVPIGAALDALWSGGDSYEAAVVTQIRLPRALGAVLAGAALAVAGALMQGATRNPLAEPGLFGLLAGAALAVVAGQGLFGIDTPAALPVLAAAGAAGGAAMVLVLTLAAGGGAGLLTPILAGAAVTAFLAALTMLLNLLDARSFEDLRVWLSGSLAGVRMPLVATVAPAVAVGGALALAVAPKLTVLALGDETAQALGVRVGRTRAAAFAAVVALTAGAVALAGPLAFVGLTVPHAARLVFGTGYARLVPASALLGAVYLLAADTLGRTLLAPAEVSAGILTALVGAPVFVALIRARA</sequence>
<evidence type="ECO:0000256" key="8">
    <source>
        <dbReference type="SAM" id="Phobius"/>
    </source>
</evidence>
<dbReference type="AlphaFoldDB" id="X7FEA3"/>
<feature type="transmembrane region" description="Helical" evidence="8">
    <location>
        <begin position="188"/>
        <end position="210"/>
    </location>
</feature>
<name>X7FEA3_9RHOB</name>
<feature type="transmembrane region" description="Helical" evidence="8">
    <location>
        <begin position="236"/>
        <end position="262"/>
    </location>
</feature>
<feature type="transmembrane region" description="Helical" evidence="8">
    <location>
        <begin position="114"/>
        <end position="137"/>
    </location>
</feature>
<keyword evidence="5 8" id="KW-0812">Transmembrane</keyword>
<evidence type="ECO:0000313" key="10">
    <source>
        <dbReference type="Proteomes" id="UP000023430"/>
    </source>
</evidence>
<dbReference type="PANTHER" id="PTHR30472">
    <property type="entry name" value="FERRIC ENTEROBACTIN TRANSPORT SYSTEM PERMEASE PROTEIN"/>
    <property type="match status" value="1"/>
</dbReference>
<feature type="transmembrane region" description="Helical" evidence="8">
    <location>
        <begin position="274"/>
        <end position="291"/>
    </location>
</feature>
<dbReference type="Gene3D" id="1.10.3470.10">
    <property type="entry name" value="ABC transporter involved in vitamin B12 uptake, BtuC"/>
    <property type="match status" value="1"/>
</dbReference>
<evidence type="ECO:0000256" key="3">
    <source>
        <dbReference type="ARBA" id="ARBA00022448"/>
    </source>
</evidence>
<dbReference type="RefSeq" id="WP_043766847.1">
    <property type="nucleotide sequence ID" value="NZ_JAME01000004.1"/>
</dbReference>
<comment type="similarity">
    <text evidence="2">Belongs to the binding-protein-dependent transport system permease family. FecCD subfamily.</text>
</comment>
<dbReference type="PANTHER" id="PTHR30472:SF1">
    <property type="entry name" value="FE(3+) DICITRATE TRANSPORT SYSTEM PERMEASE PROTEIN FECC-RELATED"/>
    <property type="match status" value="1"/>
</dbReference>
<reference evidence="9 10" key="1">
    <citation type="submission" date="2014-01" db="EMBL/GenBank/DDBJ databases">
        <title>Roseivivax isoporae LMG 25204 Genome Sequencing.</title>
        <authorList>
            <person name="Lai Q."/>
            <person name="Li G."/>
            <person name="Shao Z."/>
        </authorList>
    </citation>
    <scope>NUCLEOTIDE SEQUENCE [LARGE SCALE GENOMIC DNA]</scope>
    <source>
        <strain evidence="9 10">LMG 25204</strain>
    </source>
</reference>
<evidence type="ECO:0000256" key="7">
    <source>
        <dbReference type="ARBA" id="ARBA00023136"/>
    </source>
</evidence>
<dbReference type="Pfam" id="PF01032">
    <property type="entry name" value="FecCD"/>
    <property type="match status" value="1"/>
</dbReference>
<keyword evidence="6 8" id="KW-1133">Transmembrane helix</keyword>
<feature type="transmembrane region" description="Helical" evidence="8">
    <location>
        <begin position="89"/>
        <end position="108"/>
    </location>
</feature>
<comment type="caution">
    <text evidence="9">The sequence shown here is derived from an EMBL/GenBank/DDBJ whole genome shotgun (WGS) entry which is preliminary data.</text>
</comment>
<dbReference type="Proteomes" id="UP000023430">
    <property type="component" value="Unassembled WGS sequence"/>
</dbReference>
<keyword evidence="3" id="KW-0813">Transport</keyword>
<evidence type="ECO:0000256" key="4">
    <source>
        <dbReference type="ARBA" id="ARBA00022475"/>
    </source>
</evidence>
<keyword evidence="4" id="KW-1003">Cell membrane</keyword>
<dbReference type="GO" id="GO:0022857">
    <property type="term" value="F:transmembrane transporter activity"/>
    <property type="evidence" value="ECO:0007669"/>
    <property type="project" value="InterPro"/>
</dbReference>
<keyword evidence="7 8" id="KW-0472">Membrane</keyword>
<evidence type="ECO:0000256" key="6">
    <source>
        <dbReference type="ARBA" id="ARBA00022989"/>
    </source>
</evidence>
<evidence type="ECO:0000256" key="5">
    <source>
        <dbReference type="ARBA" id="ARBA00022692"/>
    </source>
</evidence>
<feature type="transmembrane region" description="Helical" evidence="8">
    <location>
        <begin position="303"/>
        <end position="323"/>
    </location>
</feature>
<keyword evidence="10" id="KW-1185">Reference proteome</keyword>
<evidence type="ECO:0000256" key="2">
    <source>
        <dbReference type="ARBA" id="ARBA00007935"/>
    </source>
</evidence>
<dbReference type="SUPFAM" id="SSF81345">
    <property type="entry name" value="ABC transporter involved in vitamin B12 uptake, BtuC"/>
    <property type="match status" value="1"/>
</dbReference>
<dbReference type="eggNOG" id="COG0609">
    <property type="taxonomic scope" value="Bacteria"/>
</dbReference>
<evidence type="ECO:0000313" key="9">
    <source>
        <dbReference type="EMBL" id="ETX30364.1"/>
    </source>
</evidence>
<dbReference type="OrthoDB" id="9811975at2"/>
<dbReference type="GO" id="GO:0005886">
    <property type="term" value="C:plasma membrane"/>
    <property type="evidence" value="ECO:0007669"/>
    <property type="project" value="UniProtKB-SubCell"/>
</dbReference>